<comment type="caution">
    <text evidence="2">The sequence shown here is derived from an EMBL/GenBank/DDBJ whole genome shotgun (WGS) entry which is preliminary data.</text>
</comment>
<feature type="chain" id="PRO_5046783642" evidence="1">
    <location>
        <begin position="20"/>
        <end position="226"/>
    </location>
</feature>
<evidence type="ECO:0000256" key="1">
    <source>
        <dbReference type="SAM" id="SignalP"/>
    </source>
</evidence>
<proteinExistence type="predicted"/>
<keyword evidence="3" id="KW-1185">Reference proteome</keyword>
<organism evidence="2 3">
    <name type="scientific">Chromobacterium subtsugae</name>
    <dbReference type="NCBI Taxonomy" id="251747"/>
    <lineage>
        <taxon>Bacteria</taxon>
        <taxon>Pseudomonadati</taxon>
        <taxon>Pseudomonadota</taxon>
        <taxon>Betaproteobacteria</taxon>
        <taxon>Neisseriales</taxon>
        <taxon>Chromobacteriaceae</taxon>
        <taxon>Chromobacterium</taxon>
    </lineage>
</organism>
<gene>
    <name evidence="2" type="ORF">KIF53_21620</name>
</gene>
<dbReference type="EMBL" id="JAHDTB010000039">
    <property type="protein sequence ID" value="MBW8290242.1"/>
    <property type="molecule type" value="Genomic_DNA"/>
</dbReference>
<protein>
    <submittedName>
        <fullName evidence="2">Uncharacterized protein</fullName>
    </submittedName>
</protein>
<dbReference type="RefSeq" id="WP_043581535.1">
    <property type="nucleotide sequence ID" value="NZ_CP142381.1"/>
</dbReference>
<sequence>MKKILPLLALASLSANSRADDNEVLRHIADCSDSFSRYMASQPQSAADKHFSVKNGAAALKMKLVTDAAKELEENIPGSSTGVKDISRYADIDKAIPISGQWALSSYFEEHARFAKNSDAGVKETYNWVFHLDGKKDMLLRDFLRLTGNLSYSCDGNNCLAYQRMAKGGWQAVKPEQLKAGEPYLQIMASKEGSKQFSISCNLASEGKHLPVGLIKTRRPDWQLNF</sequence>
<reference evidence="2 3" key="1">
    <citation type="submission" date="2021-05" db="EMBL/GenBank/DDBJ databases">
        <title>Draft Whole Genome Sequencing Of Biosensor Chromobacterium violaceum Strain CV026 Reveals A Regulatory RNA In Chromobacterium violaceum Phenotype Regulatory Network.</title>
        <authorList>
            <person name="Hong K.W."/>
            <person name="Chan K.G."/>
            <person name="Chang C.-Y."/>
        </authorList>
    </citation>
    <scope>NUCLEOTIDE SEQUENCE [LARGE SCALE GENOMIC DNA]</scope>
    <source>
        <strain evidence="2 3">ATCC 31532</strain>
    </source>
</reference>
<accession>A0ABS7FJL5</accession>
<keyword evidence="1" id="KW-0732">Signal</keyword>
<feature type="signal peptide" evidence="1">
    <location>
        <begin position="1"/>
        <end position="19"/>
    </location>
</feature>
<dbReference type="GeneID" id="89685878"/>
<name>A0ABS7FJL5_9NEIS</name>
<evidence type="ECO:0000313" key="3">
    <source>
        <dbReference type="Proteomes" id="UP000711178"/>
    </source>
</evidence>
<dbReference type="Proteomes" id="UP000711178">
    <property type="component" value="Unassembled WGS sequence"/>
</dbReference>
<evidence type="ECO:0000313" key="2">
    <source>
        <dbReference type="EMBL" id="MBW8290242.1"/>
    </source>
</evidence>